<dbReference type="GO" id="GO:0071949">
    <property type="term" value="F:FAD binding"/>
    <property type="evidence" value="ECO:0007669"/>
    <property type="project" value="InterPro"/>
</dbReference>
<feature type="domain" description="FAD-binding" evidence="1">
    <location>
        <begin position="2"/>
        <end position="166"/>
    </location>
</feature>
<sequence>MYDIAIIGAGPAGATLAREIGTDCRTLLVDRRELREAPAPGARDKCCGGLLAPDAQRMLARFGLAMPADILADPQLFSVRVIDLPSGRQRDYQRHYVNIDRGRFDRWLVSLVPQEVDVRFGWRFRACRRVGRVFALTLTRGGRCVTVRARTVVGADGASSPVRACSPPGGPHPRAYIAVQHWYRPLAAPPHFCAVFDPRITDYYCWTIPKRDALILGAALKPSRHALKSFGRLKRSLEDVGFRFGVRIRAEAAMLLRPTHPGQLRLGRDGIVLVGEAAGFVSPSSGEGLSYAMANAAILAEAIRPDAPDLHRRYRAMTRSLRANIAAKWIKARLMYSPLARGVLLASGLRSLATADPAHRPPVALKAHA</sequence>
<dbReference type="InterPro" id="IPR036188">
    <property type="entry name" value="FAD/NAD-bd_sf"/>
</dbReference>
<dbReference type="Pfam" id="PF01494">
    <property type="entry name" value="FAD_binding_3"/>
    <property type="match status" value="1"/>
</dbReference>
<dbReference type="PANTHER" id="PTHR42685:SF22">
    <property type="entry name" value="CONDITIONED MEDIUM FACTOR RECEPTOR 1"/>
    <property type="match status" value="1"/>
</dbReference>
<dbReference type="SUPFAM" id="SSF51905">
    <property type="entry name" value="FAD/NAD(P)-binding domain"/>
    <property type="match status" value="1"/>
</dbReference>
<gene>
    <name evidence="2" type="ORF">LCGC14_2465840</name>
</gene>
<dbReference type="AlphaFoldDB" id="A0A0F9BBV9"/>
<evidence type="ECO:0000259" key="1">
    <source>
        <dbReference type="Pfam" id="PF01494"/>
    </source>
</evidence>
<proteinExistence type="predicted"/>
<dbReference type="PRINTS" id="PR00420">
    <property type="entry name" value="RNGMNOXGNASE"/>
</dbReference>
<dbReference type="InterPro" id="IPR050407">
    <property type="entry name" value="Geranylgeranyl_reductase"/>
</dbReference>
<accession>A0A0F9BBV9</accession>
<protein>
    <recommendedName>
        <fullName evidence="1">FAD-binding domain-containing protein</fullName>
    </recommendedName>
</protein>
<dbReference type="PANTHER" id="PTHR42685">
    <property type="entry name" value="GERANYLGERANYL DIPHOSPHATE REDUCTASE"/>
    <property type="match status" value="1"/>
</dbReference>
<comment type="caution">
    <text evidence="2">The sequence shown here is derived from an EMBL/GenBank/DDBJ whole genome shotgun (WGS) entry which is preliminary data.</text>
</comment>
<reference evidence="2" key="1">
    <citation type="journal article" date="2015" name="Nature">
        <title>Complex archaea that bridge the gap between prokaryotes and eukaryotes.</title>
        <authorList>
            <person name="Spang A."/>
            <person name="Saw J.H."/>
            <person name="Jorgensen S.L."/>
            <person name="Zaremba-Niedzwiedzka K."/>
            <person name="Martijn J."/>
            <person name="Lind A.E."/>
            <person name="van Eijk R."/>
            <person name="Schleper C."/>
            <person name="Guy L."/>
            <person name="Ettema T.J."/>
        </authorList>
    </citation>
    <scope>NUCLEOTIDE SEQUENCE</scope>
</reference>
<dbReference type="InterPro" id="IPR002938">
    <property type="entry name" value="FAD-bd"/>
</dbReference>
<organism evidence="2">
    <name type="scientific">marine sediment metagenome</name>
    <dbReference type="NCBI Taxonomy" id="412755"/>
    <lineage>
        <taxon>unclassified sequences</taxon>
        <taxon>metagenomes</taxon>
        <taxon>ecological metagenomes</taxon>
    </lineage>
</organism>
<evidence type="ECO:0000313" key="2">
    <source>
        <dbReference type="EMBL" id="KKL19399.1"/>
    </source>
</evidence>
<dbReference type="Gene3D" id="3.50.50.60">
    <property type="entry name" value="FAD/NAD(P)-binding domain"/>
    <property type="match status" value="1"/>
</dbReference>
<dbReference type="EMBL" id="LAZR01038501">
    <property type="protein sequence ID" value="KKL19399.1"/>
    <property type="molecule type" value="Genomic_DNA"/>
</dbReference>
<name>A0A0F9BBV9_9ZZZZ</name>
<dbReference type="NCBIfam" id="NF008519">
    <property type="entry name" value="PRK11445.1"/>
    <property type="match status" value="1"/>
</dbReference>